<protein>
    <submittedName>
        <fullName evidence="2">Uncharacterized protein</fullName>
    </submittedName>
</protein>
<dbReference type="RefSeq" id="WP_111728245.1">
    <property type="nucleotide sequence ID" value="NZ_QHKO01000001.1"/>
</dbReference>
<reference evidence="2 3" key="1">
    <citation type="submission" date="2018-05" db="EMBL/GenBank/DDBJ databases">
        <title>Lujinxingia marina gen. nov. sp. nov., a new facultative anaerobic member of the class Deltaproteobacteria, and proposal of Lujinxingaceae fam. nov.</title>
        <authorList>
            <person name="Li C.-M."/>
        </authorList>
    </citation>
    <scope>NUCLEOTIDE SEQUENCE [LARGE SCALE GENOMIC DNA]</scope>
    <source>
        <strain evidence="2 3">B210</strain>
    </source>
</reference>
<sequence length="257" mass="27992">MSRPHPRFIPHPSTAPHTPGHASPRALVLLLLASATLSACQSRQSSPALPPLHHAPTYRSVLPADHPPMPGLQNALLTPEDHRFDWLNLHGPQARTRANDCLTCHLEEDCTSCHLESLASNTSLHPPNYLVVHALDARQGVQDCASCHQAQTFCTSCHLESKVAPEAPPELQPPSGFALHPPGWLDPASPRNHGIMARRDIFECASCHSESDCVSCHTGINPHPPEFRFECRSWLNTNPAPCARCHLEPAALEAGCL</sequence>
<dbReference type="EMBL" id="QHKO01000001">
    <property type="protein sequence ID" value="RAL25073.1"/>
    <property type="molecule type" value="Genomic_DNA"/>
</dbReference>
<dbReference type="AlphaFoldDB" id="A0A328CE20"/>
<proteinExistence type="predicted"/>
<comment type="caution">
    <text evidence="2">The sequence shown here is derived from an EMBL/GenBank/DDBJ whole genome shotgun (WGS) entry which is preliminary data.</text>
</comment>
<keyword evidence="3" id="KW-1185">Reference proteome</keyword>
<evidence type="ECO:0000256" key="1">
    <source>
        <dbReference type="SAM" id="MobiDB-lite"/>
    </source>
</evidence>
<evidence type="ECO:0000313" key="2">
    <source>
        <dbReference type="EMBL" id="RAL25073.1"/>
    </source>
</evidence>
<organism evidence="2 3">
    <name type="scientific">Lujinxingia litoralis</name>
    <dbReference type="NCBI Taxonomy" id="2211119"/>
    <lineage>
        <taxon>Bacteria</taxon>
        <taxon>Deltaproteobacteria</taxon>
        <taxon>Bradymonadales</taxon>
        <taxon>Lujinxingiaceae</taxon>
        <taxon>Lujinxingia</taxon>
    </lineage>
</organism>
<dbReference type="Proteomes" id="UP000249169">
    <property type="component" value="Unassembled WGS sequence"/>
</dbReference>
<accession>A0A328CE20</accession>
<name>A0A328CE20_9DELT</name>
<feature type="region of interest" description="Disordered" evidence="1">
    <location>
        <begin position="1"/>
        <end position="21"/>
    </location>
</feature>
<evidence type="ECO:0000313" key="3">
    <source>
        <dbReference type="Proteomes" id="UP000249169"/>
    </source>
</evidence>
<dbReference type="InterPro" id="IPR036280">
    <property type="entry name" value="Multihaem_cyt_sf"/>
</dbReference>
<dbReference type="SUPFAM" id="SSF48695">
    <property type="entry name" value="Multiheme cytochromes"/>
    <property type="match status" value="1"/>
</dbReference>
<gene>
    <name evidence="2" type="ORF">DL240_02335</name>
</gene>
<dbReference type="OrthoDB" id="9788951at2"/>